<dbReference type="SUPFAM" id="SSF57903">
    <property type="entry name" value="FYVE/PHD zinc finger"/>
    <property type="match status" value="1"/>
</dbReference>
<dbReference type="PANTHER" id="PTHR46508">
    <property type="entry name" value="PHD FINGER FAMILY PROTEIN"/>
    <property type="match status" value="1"/>
</dbReference>
<accession>A0A426XPK4</accession>
<dbReference type="EMBL" id="AMZH03018651">
    <property type="protein sequence ID" value="RRT41352.1"/>
    <property type="molecule type" value="Genomic_DNA"/>
</dbReference>
<organism evidence="4 5">
    <name type="scientific">Ensete ventricosum</name>
    <name type="common">Abyssinian banana</name>
    <name type="synonym">Musa ensete</name>
    <dbReference type="NCBI Taxonomy" id="4639"/>
    <lineage>
        <taxon>Eukaryota</taxon>
        <taxon>Viridiplantae</taxon>
        <taxon>Streptophyta</taxon>
        <taxon>Embryophyta</taxon>
        <taxon>Tracheophyta</taxon>
        <taxon>Spermatophyta</taxon>
        <taxon>Magnoliopsida</taxon>
        <taxon>Liliopsida</taxon>
        <taxon>Zingiberales</taxon>
        <taxon>Musaceae</taxon>
        <taxon>Ensete</taxon>
    </lineage>
</organism>
<reference evidence="4 5" key="1">
    <citation type="journal article" date="2014" name="Agronomy (Basel)">
        <title>A Draft Genome Sequence for Ensete ventricosum, the Drought-Tolerant Tree Against Hunger.</title>
        <authorList>
            <person name="Harrison J."/>
            <person name="Moore K.A."/>
            <person name="Paszkiewicz K."/>
            <person name="Jones T."/>
            <person name="Grant M."/>
            <person name="Ambacheew D."/>
            <person name="Muzemil S."/>
            <person name="Studholme D.J."/>
        </authorList>
    </citation>
    <scope>NUCLEOTIDE SEQUENCE [LARGE SCALE GENOMIC DNA]</scope>
</reference>
<evidence type="ECO:0000256" key="2">
    <source>
        <dbReference type="ARBA" id="ARBA00022833"/>
    </source>
</evidence>
<proteinExistence type="predicted"/>
<dbReference type="AlphaFoldDB" id="A0A426XPK4"/>
<name>A0A426XPK4_ENSVE</name>
<feature type="compositionally biased region" description="Basic and acidic residues" evidence="3">
    <location>
        <begin position="164"/>
        <end position="177"/>
    </location>
</feature>
<protein>
    <recommendedName>
        <fullName evidence="6">PHD-type domain-containing protein</fullName>
    </recommendedName>
</protein>
<feature type="region of interest" description="Disordered" evidence="3">
    <location>
        <begin position="159"/>
        <end position="184"/>
    </location>
</feature>
<evidence type="ECO:0000313" key="5">
    <source>
        <dbReference type="Proteomes" id="UP000287651"/>
    </source>
</evidence>
<sequence length="447" mass="49243">MRGDVSSPRVGRRNRSRATDRVGEGIGTATLDFRFSLFFSLFFFLCRLIWPGFSALSGTSRSGPSQKRGPGRRSKKQYASSESALVSSEDSGKDVQWWRGGKFSEVILQNGTLPSSLVRKAARQDWYHADALELEEAQIFDLVGFKCCRCRRKASPKCPYLQTDSKKSEPEHVDKPNTLEGSMSDLPLLTHSSNLVSHMAGDMALVNGDPLLHTLGVVEPLPVQTLETGVQSQQKLSVRRPHLLHATDLCFESQSPERNDISHEIDDYDFSVTNDEIFASSSDMVSSYDLQESGGGAAVSVADADCSYQWPDQMCGSIEDAEYEPQTYFSFTELLASDDDRLHASDNNMNAAEIGFSSSCGEIGTFEAPAFDGLGSEEVHSTGEELVAKETTFNGVACDICKLAHPSPDLSCEICGQHIHSDCSPWVESEQPSSDANWRCGRCRDWR</sequence>
<dbReference type="CDD" id="cd15489">
    <property type="entry name" value="PHD_SF"/>
    <property type="match status" value="1"/>
</dbReference>
<keyword evidence="1" id="KW-0863">Zinc-finger</keyword>
<feature type="region of interest" description="Disordered" evidence="3">
    <location>
        <begin position="57"/>
        <end position="87"/>
    </location>
</feature>
<dbReference type="PANTHER" id="PTHR46508:SF1">
    <property type="entry name" value="PHD FINGER FAMILY PROTEIN"/>
    <property type="match status" value="1"/>
</dbReference>
<keyword evidence="1" id="KW-0479">Metal-binding</keyword>
<dbReference type="InterPro" id="IPR011011">
    <property type="entry name" value="Znf_FYVE_PHD"/>
</dbReference>
<evidence type="ECO:0008006" key="6">
    <source>
        <dbReference type="Google" id="ProtNLM"/>
    </source>
</evidence>
<dbReference type="GO" id="GO:0008270">
    <property type="term" value="F:zinc ion binding"/>
    <property type="evidence" value="ECO:0007669"/>
    <property type="project" value="UniProtKB-KW"/>
</dbReference>
<dbReference type="Proteomes" id="UP000287651">
    <property type="component" value="Unassembled WGS sequence"/>
</dbReference>
<evidence type="ECO:0000256" key="3">
    <source>
        <dbReference type="SAM" id="MobiDB-lite"/>
    </source>
</evidence>
<comment type="caution">
    <text evidence="4">The sequence shown here is derived from an EMBL/GenBank/DDBJ whole genome shotgun (WGS) entry which is preliminary data.</text>
</comment>
<evidence type="ECO:0000256" key="1">
    <source>
        <dbReference type="ARBA" id="ARBA00022771"/>
    </source>
</evidence>
<evidence type="ECO:0000313" key="4">
    <source>
        <dbReference type="EMBL" id="RRT41352.1"/>
    </source>
</evidence>
<gene>
    <name evidence="4" type="ORF">B296_00047976</name>
</gene>
<keyword evidence="2" id="KW-0862">Zinc</keyword>